<protein>
    <submittedName>
        <fullName evidence="2">DUF3127 domain-containing protein</fullName>
    </submittedName>
</protein>
<dbReference type="InterPro" id="IPR021474">
    <property type="entry name" value="DUF3127"/>
</dbReference>
<sequence>MALELVGKLHKLLPEVTGQGRNGAWKKQEFVIETADSQFPKMVCLSIWGDKTDDLKQFALGDTLKVTFNVESREYNERWYTEARAWRVELDNGSAAPAAAGAPRQSSGASAPQARAASSPMPFSSTSFDEETNDLPF</sequence>
<evidence type="ECO:0000256" key="1">
    <source>
        <dbReference type="SAM" id="MobiDB-lite"/>
    </source>
</evidence>
<feature type="compositionally biased region" description="Low complexity" evidence="1">
    <location>
        <begin position="95"/>
        <end position="120"/>
    </location>
</feature>
<dbReference type="AlphaFoldDB" id="A0A7J5TWW0"/>
<evidence type="ECO:0000313" key="3">
    <source>
        <dbReference type="Proteomes" id="UP000488299"/>
    </source>
</evidence>
<keyword evidence="3" id="KW-1185">Reference proteome</keyword>
<feature type="compositionally biased region" description="Acidic residues" evidence="1">
    <location>
        <begin position="128"/>
        <end position="137"/>
    </location>
</feature>
<proteinExistence type="predicted"/>
<dbReference type="EMBL" id="WELI01000009">
    <property type="protein sequence ID" value="KAB7727916.1"/>
    <property type="molecule type" value="Genomic_DNA"/>
</dbReference>
<gene>
    <name evidence="2" type="ORF">F5984_19305</name>
</gene>
<dbReference type="Pfam" id="PF11325">
    <property type="entry name" value="DUF3127"/>
    <property type="match status" value="1"/>
</dbReference>
<comment type="caution">
    <text evidence="2">The sequence shown here is derived from an EMBL/GenBank/DDBJ whole genome shotgun (WGS) entry which is preliminary data.</text>
</comment>
<accession>A0A7J5TWW0</accession>
<reference evidence="2 3" key="1">
    <citation type="submission" date="2019-10" db="EMBL/GenBank/DDBJ databases">
        <title>Rudanella paleaurantiibacter sp. nov., isolated from sludge.</title>
        <authorList>
            <person name="Xu S.Q."/>
        </authorList>
    </citation>
    <scope>NUCLEOTIDE SEQUENCE [LARGE SCALE GENOMIC DNA]</scope>
    <source>
        <strain evidence="2 3">HX-22-17</strain>
    </source>
</reference>
<name>A0A7J5TWW0_9BACT</name>
<organism evidence="2 3">
    <name type="scientific">Rudanella paleaurantiibacter</name>
    <dbReference type="NCBI Taxonomy" id="2614655"/>
    <lineage>
        <taxon>Bacteria</taxon>
        <taxon>Pseudomonadati</taxon>
        <taxon>Bacteroidota</taxon>
        <taxon>Cytophagia</taxon>
        <taxon>Cytophagales</taxon>
        <taxon>Cytophagaceae</taxon>
        <taxon>Rudanella</taxon>
    </lineage>
</organism>
<feature type="region of interest" description="Disordered" evidence="1">
    <location>
        <begin position="95"/>
        <end position="137"/>
    </location>
</feature>
<evidence type="ECO:0000313" key="2">
    <source>
        <dbReference type="EMBL" id="KAB7727916.1"/>
    </source>
</evidence>
<dbReference type="RefSeq" id="WP_152125867.1">
    <property type="nucleotide sequence ID" value="NZ_WELI01000009.1"/>
</dbReference>
<dbReference type="Proteomes" id="UP000488299">
    <property type="component" value="Unassembled WGS sequence"/>
</dbReference>